<dbReference type="Pfam" id="PF00266">
    <property type="entry name" value="Aminotran_5"/>
    <property type="match status" value="1"/>
</dbReference>
<evidence type="ECO:0000256" key="8">
    <source>
        <dbReference type="ARBA" id="ARBA00050776"/>
    </source>
</evidence>
<dbReference type="InterPro" id="IPR010970">
    <property type="entry name" value="Cys_dSase_SufS"/>
</dbReference>
<evidence type="ECO:0000256" key="5">
    <source>
        <dbReference type="ARBA" id="ARBA00022679"/>
    </source>
</evidence>
<feature type="domain" description="Aminotransferase class V" evidence="11">
    <location>
        <begin position="25"/>
        <end position="394"/>
    </location>
</feature>
<dbReference type="InterPro" id="IPR015421">
    <property type="entry name" value="PyrdxlP-dep_Trfase_major"/>
</dbReference>
<dbReference type="InterPro" id="IPR015424">
    <property type="entry name" value="PyrdxlP-dep_Trfase"/>
</dbReference>
<evidence type="ECO:0000256" key="2">
    <source>
        <dbReference type="ARBA" id="ARBA00010447"/>
    </source>
</evidence>
<comment type="catalytic activity">
    <reaction evidence="8 10">
        <text>(sulfur carrier)-H + L-cysteine = (sulfur carrier)-SH + L-alanine</text>
        <dbReference type="Rhea" id="RHEA:43892"/>
        <dbReference type="Rhea" id="RHEA-COMP:14737"/>
        <dbReference type="Rhea" id="RHEA-COMP:14739"/>
        <dbReference type="ChEBI" id="CHEBI:29917"/>
        <dbReference type="ChEBI" id="CHEBI:35235"/>
        <dbReference type="ChEBI" id="CHEBI:57972"/>
        <dbReference type="ChEBI" id="CHEBI:64428"/>
        <dbReference type="EC" id="2.8.1.7"/>
    </reaction>
</comment>
<dbReference type="PIRSF" id="PIRSF005572">
    <property type="entry name" value="NifS"/>
    <property type="match status" value="1"/>
</dbReference>
<dbReference type="Proteomes" id="UP000253437">
    <property type="component" value="Unassembled WGS sequence"/>
</dbReference>
<organism evidence="12 13">
    <name type="scientific">Vibrio harveyi</name>
    <name type="common">Beneckea harveyi</name>
    <dbReference type="NCBI Taxonomy" id="669"/>
    <lineage>
        <taxon>Bacteria</taxon>
        <taxon>Pseudomonadati</taxon>
        <taxon>Pseudomonadota</taxon>
        <taxon>Gammaproteobacteria</taxon>
        <taxon>Vibrionales</taxon>
        <taxon>Vibrionaceae</taxon>
        <taxon>Vibrio</taxon>
    </lineage>
</organism>
<evidence type="ECO:0000256" key="3">
    <source>
        <dbReference type="ARBA" id="ARBA00012239"/>
    </source>
</evidence>
<dbReference type="RefSeq" id="WP_017818899.1">
    <property type="nucleotide sequence ID" value="NZ_BGNF01000043.1"/>
</dbReference>
<evidence type="ECO:0000256" key="1">
    <source>
        <dbReference type="ARBA" id="ARBA00001933"/>
    </source>
</evidence>
<comment type="function">
    <text evidence="10">Catalyzes the removal of elemental sulfur and selenium atoms from L-cysteine, L-cystine, L-selenocysteine, and L-selenocystine to produce L-alanine.</text>
</comment>
<dbReference type="PROSITE" id="PS00595">
    <property type="entry name" value="AA_TRANSFER_CLASS_5"/>
    <property type="match status" value="1"/>
</dbReference>
<comment type="caution">
    <text evidence="12">The sequence shown here is derived from an EMBL/GenBank/DDBJ whole genome shotgun (WGS) entry which is preliminary data.</text>
</comment>
<evidence type="ECO:0000256" key="6">
    <source>
        <dbReference type="ARBA" id="ARBA00022898"/>
    </source>
</evidence>
<dbReference type="PANTHER" id="PTHR43586">
    <property type="entry name" value="CYSTEINE DESULFURASE"/>
    <property type="match status" value="1"/>
</dbReference>
<dbReference type="EC" id="2.8.1.7" evidence="3 10"/>
<dbReference type="PANTHER" id="PTHR43586:SF25">
    <property type="entry name" value="CYSTEINE DESULFURASE"/>
    <property type="match status" value="1"/>
</dbReference>
<evidence type="ECO:0000256" key="9">
    <source>
        <dbReference type="RuleBase" id="RU004504"/>
    </source>
</evidence>
<dbReference type="NCBIfam" id="NF006791">
    <property type="entry name" value="PRK09295.1"/>
    <property type="match status" value="1"/>
</dbReference>
<dbReference type="GO" id="GO:0006534">
    <property type="term" value="P:cysteine metabolic process"/>
    <property type="evidence" value="ECO:0007669"/>
    <property type="project" value="UniProtKB-UniRule"/>
</dbReference>
<evidence type="ECO:0000256" key="10">
    <source>
        <dbReference type="RuleBase" id="RU004506"/>
    </source>
</evidence>
<dbReference type="SUPFAM" id="SSF53383">
    <property type="entry name" value="PLP-dependent transferases"/>
    <property type="match status" value="1"/>
</dbReference>
<protein>
    <recommendedName>
        <fullName evidence="3 10">Cysteine desulfurase</fullName>
        <ecNumber evidence="3 10">2.8.1.7</ecNumber>
    </recommendedName>
</protein>
<dbReference type="Gene3D" id="3.90.1150.10">
    <property type="entry name" value="Aspartate Aminotransferase, domain 1"/>
    <property type="match status" value="1"/>
</dbReference>
<evidence type="ECO:0000256" key="7">
    <source>
        <dbReference type="ARBA" id="ARBA00023239"/>
    </source>
</evidence>
<dbReference type="Gene3D" id="3.40.640.10">
    <property type="entry name" value="Type I PLP-dependent aspartate aminotransferase-like (Major domain)"/>
    <property type="match status" value="1"/>
</dbReference>
<keyword evidence="5 10" id="KW-0808">Transferase</keyword>
<dbReference type="EMBL" id="QOUW02000089">
    <property type="protein sequence ID" value="RIW09073.1"/>
    <property type="molecule type" value="Genomic_DNA"/>
</dbReference>
<dbReference type="GO" id="GO:0031071">
    <property type="term" value="F:cysteine desulfurase activity"/>
    <property type="evidence" value="ECO:0007669"/>
    <property type="project" value="UniProtKB-UniRule"/>
</dbReference>
<reference evidence="12 13" key="1">
    <citation type="submission" date="2018-08" db="EMBL/GenBank/DDBJ databases">
        <title>Vibrio harveyi strains pathogenic to white snook Centropomus viridis Lockington (1877) and potential probiotic bacteria.</title>
        <authorList>
            <person name="Soto-Rodriguez S."/>
            <person name="Gomez-Gil B."/>
            <person name="Lozano-Olvera R."/>
        </authorList>
    </citation>
    <scope>NUCLEOTIDE SEQUENCE [LARGE SCALE GENOMIC DNA]</scope>
    <source>
        <strain evidence="12 13">CAIM 1508</strain>
    </source>
</reference>
<dbReference type="GO" id="GO:0030170">
    <property type="term" value="F:pyridoxal phosphate binding"/>
    <property type="evidence" value="ECO:0007669"/>
    <property type="project" value="UniProtKB-UniRule"/>
</dbReference>
<evidence type="ECO:0000256" key="4">
    <source>
        <dbReference type="ARBA" id="ARBA00022490"/>
    </source>
</evidence>
<sequence length="407" mass="45108">MSSSITAQRAHFPTLHQEVNNKSLVYLDSAASAHKPSVVIERVDTFYRHENAAVHRGIHHLSAHATDLMEQARDKVQQFLNAKQREEVVFVHGTTHGINLVANAYAKAQLTEGDEIIVSEMEHHANIVPWQMLEQDIGIKVVVWPLELDGSLSLDTLKTLMTGRTRLLAVTHVSNVLGTINPVKNIIELAHQNGTRVLVDGAQAVMHQAVDVQEIDCDFYVFSGHKLYGPTGLGVLYAKKELLDIMPPWEGGGAMIKEVDLYQGTTYNEAPWRFEAGTPNVAGIIGLGCAIDYVLDLGFEAIGRYEQTLVDYLYDQLKTVPDIVIYGPQERCGVVSFNLAQVHAFDVGSFLDKYGVAIRTGHHCAQPLMKYYQVPAMCRASVALYNNQQDIDVLVSSLKRIHTLLVG</sequence>
<dbReference type="InterPro" id="IPR000192">
    <property type="entry name" value="Aminotrans_V_dom"/>
</dbReference>
<evidence type="ECO:0000313" key="13">
    <source>
        <dbReference type="Proteomes" id="UP000253437"/>
    </source>
</evidence>
<evidence type="ECO:0000313" key="12">
    <source>
        <dbReference type="EMBL" id="RIW09073.1"/>
    </source>
</evidence>
<gene>
    <name evidence="12" type="primary">sufS</name>
    <name evidence="12" type="ORF">DS957_019010</name>
</gene>
<comment type="similarity">
    <text evidence="2 10">Belongs to the class-V pyridoxal-phosphate-dependent aminotransferase family. Csd subfamily.</text>
</comment>
<dbReference type="CDD" id="cd06453">
    <property type="entry name" value="SufS_like"/>
    <property type="match status" value="1"/>
</dbReference>
<keyword evidence="4" id="KW-0963">Cytoplasm</keyword>
<dbReference type="InterPro" id="IPR016454">
    <property type="entry name" value="Cysteine_dSase"/>
</dbReference>
<dbReference type="NCBIfam" id="TIGR01979">
    <property type="entry name" value="sufS"/>
    <property type="match status" value="1"/>
</dbReference>
<dbReference type="AlphaFoldDB" id="A0A8B3E8D0"/>
<comment type="cofactor">
    <cofactor evidence="1 9">
        <name>pyridoxal 5'-phosphate</name>
        <dbReference type="ChEBI" id="CHEBI:597326"/>
    </cofactor>
</comment>
<evidence type="ECO:0000259" key="11">
    <source>
        <dbReference type="Pfam" id="PF00266"/>
    </source>
</evidence>
<accession>A0A8B3E8D0</accession>
<dbReference type="InterPro" id="IPR015422">
    <property type="entry name" value="PyrdxlP-dep_Trfase_small"/>
</dbReference>
<dbReference type="InterPro" id="IPR020578">
    <property type="entry name" value="Aminotrans_V_PyrdxlP_BS"/>
</dbReference>
<proteinExistence type="inferred from homology"/>
<keyword evidence="7" id="KW-0456">Lyase</keyword>
<dbReference type="GO" id="GO:0016829">
    <property type="term" value="F:lyase activity"/>
    <property type="evidence" value="ECO:0007669"/>
    <property type="project" value="UniProtKB-KW"/>
</dbReference>
<keyword evidence="6 10" id="KW-0663">Pyridoxal phosphate</keyword>
<name>A0A8B3E8D0_VIBHA</name>